<gene>
    <name evidence="1" type="ORF">GCM10007028_32790</name>
</gene>
<comment type="caution">
    <text evidence="1">The sequence shown here is derived from an EMBL/GenBank/DDBJ whole genome shotgun (WGS) entry which is preliminary data.</text>
</comment>
<proteinExistence type="predicted"/>
<reference evidence="1" key="2">
    <citation type="submission" date="2020-09" db="EMBL/GenBank/DDBJ databases">
        <authorList>
            <person name="Sun Q."/>
            <person name="Kim S."/>
        </authorList>
    </citation>
    <scope>NUCLEOTIDE SEQUENCE</scope>
    <source>
        <strain evidence="1">KCTC 12710</strain>
    </source>
</reference>
<name>A0A918VCY3_9FLAO</name>
<reference evidence="1" key="1">
    <citation type="journal article" date="2014" name="Int. J. Syst. Evol. Microbiol.">
        <title>Complete genome sequence of Corynebacterium casei LMG S-19264T (=DSM 44701T), isolated from a smear-ripened cheese.</title>
        <authorList>
            <consortium name="US DOE Joint Genome Institute (JGI-PGF)"/>
            <person name="Walter F."/>
            <person name="Albersmeier A."/>
            <person name="Kalinowski J."/>
            <person name="Ruckert C."/>
        </authorList>
    </citation>
    <scope>NUCLEOTIDE SEQUENCE</scope>
    <source>
        <strain evidence="1">KCTC 12710</strain>
    </source>
</reference>
<evidence type="ECO:0000313" key="1">
    <source>
        <dbReference type="EMBL" id="GGZ91796.1"/>
    </source>
</evidence>
<dbReference type="AlphaFoldDB" id="A0A918VCY3"/>
<evidence type="ECO:0008006" key="3">
    <source>
        <dbReference type="Google" id="ProtNLM"/>
    </source>
</evidence>
<accession>A0A918VCY3</accession>
<keyword evidence="2" id="KW-1185">Reference proteome</keyword>
<protein>
    <recommendedName>
        <fullName evidence="3">Outer membrane protein beta-barrel domain-containing protein</fullName>
    </recommendedName>
</protein>
<organism evidence="1 2">
    <name type="scientific">Algibacter mikhailovii</name>
    <dbReference type="NCBI Taxonomy" id="425498"/>
    <lineage>
        <taxon>Bacteria</taxon>
        <taxon>Pseudomonadati</taxon>
        <taxon>Bacteroidota</taxon>
        <taxon>Flavobacteriia</taxon>
        <taxon>Flavobacteriales</taxon>
        <taxon>Flavobacteriaceae</taxon>
        <taxon>Algibacter</taxon>
    </lineage>
</organism>
<dbReference type="Proteomes" id="UP000636004">
    <property type="component" value="Unassembled WGS sequence"/>
</dbReference>
<evidence type="ECO:0000313" key="2">
    <source>
        <dbReference type="Proteomes" id="UP000636004"/>
    </source>
</evidence>
<dbReference type="EMBL" id="BMWZ01000009">
    <property type="protein sequence ID" value="GGZ91796.1"/>
    <property type="molecule type" value="Genomic_DNA"/>
</dbReference>
<sequence length="167" mass="19151">MQMIQFSFGQEHSHDDHHDFKHFRVAALIGHAFSPEANTETSSFLLIPTFGLDIQYWFSHKWGIALKNDLEIAEYSVEDSSKDIKREYPFIMALPVLFSPWESSHFTFIAGPGIEIESHKNFSVMRLGVGSEFEVGNHWDFSPELIYDLKNGHINVLTFALGVGKRF</sequence>